<comment type="caution">
    <text evidence="1">The sequence shown here is derived from an EMBL/GenBank/DDBJ whole genome shotgun (WGS) entry which is preliminary data.</text>
</comment>
<keyword evidence="2" id="KW-1185">Reference proteome</keyword>
<protein>
    <recommendedName>
        <fullName evidence="3">GNAT family N-acetyltransferase</fullName>
    </recommendedName>
</protein>
<organism evidence="1 2">
    <name type="scientific">Pedobacter flavus</name>
    <dbReference type="NCBI Taxonomy" id="3113906"/>
    <lineage>
        <taxon>Bacteria</taxon>
        <taxon>Pseudomonadati</taxon>
        <taxon>Bacteroidota</taxon>
        <taxon>Sphingobacteriia</taxon>
        <taxon>Sphingobacteriales</taxon>
        <taxon>Sphingobacteriaceae</taxon>
        <taxon>Pedobacter</taxon>
    </lineage>
</organism>
<name>A0ABU7H2S5_9SPHI</name>
<evidence type="ECO:0000313" key="2">
    <source>
        <dbReference type="Proteomes" id="UP001337681"/>
    </source>
</evidence>
<evidence type="ECO:0000313" key="1">
    <source>
        <dbReference type="EMBL" id="MEE1885554.1"/>
    </source>
</evidence>
<evidence type="ECO:0008006" key="3">
    <source>
        <dbReference type="Google" id="ProtNLM"/>
    </source>
</evidence>
<gene>
    <name evidence="1" type="ORF">VRU49_09015</name>
</gene>
<sequence>MGLEQIWIQDFIKALKSNGVIGELKNLTVPTLIIKDKILIRLISIFNLPNFKDLELEKESFLNKNFLVINLWQDVWINKPEQVLYRIKYFVDLNKRIHTRKCTVMEVGKTEAKLFLDKYHLQGYVKSKHAYGLFFENQLLLIACFNNLIMKSKGENYLSAELIRFCTLPEVNIPGGLSKVINFYKERTPFNDLMTYADRDWSNGHSFQKLGFNLVDKTDPVQFYINKDSFERLTENQYHLKINKSLGCAEDYIQIQNTGNLKYILNGIKY</sequence>
<dbReference type="RefSeq" id="WP_330146449.1">
    <property type="nucleotide sequence ID" value="NZ_JAZDQU010000002.1"/>
</dbReference>
<proteinExistence type="predicted"/>
<dbReference type="Proteomes" id="UP001337681">
    <property type="component" value="Unassembled WGS sequence"/>
</dbReference>
<reference evidence="1 2" key="1">
    <citation type="submission" date="2024-01" db="EMBL/GenBank/DDBJ databases">
        <title>Pedobacter sp. nov., isolated from oil-contaminated soil.</title>
        <authorList>
            <person name="Le N.T.T."/>
        </authorList>
    </citation>
    <scope>NUCLEOTIDE SEQUENCE [LARGE SCALE GENOMIC DNA]</scope>
    <source>
        <strain evidence="1 2">VNH31</strain>
    </source>
</reference>
<accession>A0ABU7H2S5</accession>
<dbReference type="EMBL" id="JAZDQU010000002">
    <property type="protein sequence ID" value="MEE1885554.1"/>
    <property type="molecule type" value="Genomic_DNA"/>
</dbReference>